<feature type="domain" description="Antitoxin Xre/MbcA/ParS-like toxin-binding" evidence="1">
    <location>
        <begin position="81"/>
        <end position="130"/>
    </location>
</feature>
<dbReference type="InterPro" id="IPR046847">
    <property type="entry name" value="Xre-like_HTH"/>
</dbReference>
<evidence type="ECO:0000313" key="3">
    <source>
        <dbReference type="EMBL" id="HDR46615.1"/>
    </source>
</evidence>
<dbReference type="EMBL" id="DSDO01000195">
    <property type="protein sequence ID" value="HDR46615.1"/>
    <property type="molecule type" value="Genomic_DNA"/>
</dbReference>
<comment type="caution">
    <text evidence="3">The sequence shown here is derived from an EMBL/GenBank/DDBJ whole genome shotgun (WGS) entry which is preliminary data.</text>
</comment>
<dbReference type="InterPro" id="IPR024467">
    <property type="entry name" value="Xre/MbcA/ParS-like_toxin-bd"/>
</dbReference>
<dbReference type="GO" id="GO:0003677">
    <property type="term" value="F:DNA binding"/>
    <property type="evidence" value="ECO:0007669"/>
    <property type="project" value="InterPro"/>
</dbReference>
<protein>
    <submittedName>
        <fullName evidence="3">DUF2384 domain-containing protein</fullName>
    </submittedName>
</protein>
<evidence type="ECO:0000259" key="1">
    <source>
        <dbReference type="Pfam" id="PF09722"/>
    </source>
</evidence>
<accession>A0A831LT45</accession>
<dbReference type="Pfam" id="PF20432">
    <property type="entry name" value="Xre-like-HTH"/>
    <property type="match status" value="1"/>
</dbReference>
<dbReference type="NCBIfam" id="TIGR02293">
    <property type="entry name" value="TAS_TIGR02293"/>
    <property type="match status" value="1"/>
</dbReference>
<gene>
    <name evidence="3" type="ORF">ENN94_02830</name>
</gene>
<dbReference type="InterPro" id="IPR011979">
    <property type="entry name" value="Antitox_Xre"/>
</dbReference>
<dbReference type="Proteomes" id="UP000886162">
    <property type="component" value="Unassembled WGS sequence"/>
</dbReference>
<dbReference type="Pfam" id="PF09722">
    <property type="entry name" value="Xre_MbcA_ParS_C"/>
    <property type="match status" value="1"/>
</dbReference>
<dbReference type="AlphaFoldDB" id="A0A831LT45"/>
<reference evidence="3" key="1">
    <citation type="journal article" date="2020" name="mSystems">
        <title>Genome- and Community-Level Interaction Insights into Carbon Utilization and Element Cycling Functions of Hydrothermarchaeota in Hydrothermal Sediment.</title>
        <authorList>
            <person name="Zhou Z."/>
            <person name="Liu Y."/>
            <person name="Xu W."/>
            <person name="Pan J."/>
            <person name="Luo Z.H."/>
            <person name="Li M."/>
        </authorList>
    </citation>
    <scope>NUCLEOTIDE SEQUENCE [LARGE SCALE GENOMIC DNA]</scope>
    <source>
        <strain evidence="3">SpSt-1220</strain>
    </source>
</reference>
<evidence type="ECO:0000259" key="2">
    <source>
        <dbReference type="Pfam" id="PF20432"/>
    </source>
</evidence>
<feature type="domain" description="Antitoxin Xre-like helix-turn-helix" evidence="2">
    <location>
        <begin position="15"/>
        <end position="72"/>
    </location>
</feature>
<organism evidence="3">
    <name type="scientific">Geoalkalibacter subterraneus</name>
    <dbReference type="NCBI Taxonomy" id="483547"/>
    <lineage>
        <taxon>Bacteria</taxon>
        <taxon>Pseudomonadati</taxon>
        <taxon>Thermodesulfobacteriota</taxon>
        <taxon>Desulfuromonadia</taxon>
        <taxon>Desulfuromonadales</taxon>
        <taxon>Geoalkalibacteraceae</taxon>
        <taxon>Geoalkalibacter</taxon>
    </lineage>
</organism>
<name>A0A831LT45_9BACT</name>
<sequence length="133" mass="14765">MSVAEIIDYPQSLSDWVTTARSGIPRRVLDELAGLLGVKVADLAPQLHVSARTLNRYGADKLLPADLSERILIILRTYERAREVFGDPVKASAWLKRPNRVLGGQTPLDLLDTIFGTEQIMNLLGRIEHGVYS</sequence>
<proteinExistence type="predicted"/>